<accession>A0ABV8DZ21</accession>
<evidence type="ECO:0000313" key="5">
    <source>
        <dbReference type="Proteomes" id="UP001595696"/>
    </source>
</evidence>
<organism evidence="4 5">
    <name type="scientific">Nocardia jiangsuensis</name>
    <dbReference type="NCBI Taxonomy" id="1691563"/>
    <lineage>
        <taxon>Bacteria</taxon>
        <taxon>Bacillati</taxon>
        <taxon>Actinomycetota</taxon>
        <taxon>Actinomycetes</taxon>
        <taxon>Mycobacteriales</taxon>
        <taxon>Nocardiaceae</taxon>
        <taxon>Nocardia</taxon>
    </lineage>
</organism>
<evidence type="ECO:0000313" key="4">
    <source>
        <dbReference type="EMBL" id="MFC3965213.1"/>
    </source>
</evidence>
<dbReference type="Proteomes" id="UP001595696">
    <property type="component" value="Unassembled WGS sequence"/>
</dbReference>
<keyword evidence="5" id="KW-1185">Reference proteome</keyword>
<dbReference type="Gene3D" id="3.40.50.150">
    <property type="entry name" value="Vaccinia Virus protein VP39"/>
    <property type="match status" value="1"/>
</dbReference>
<dbReference type="RefSeq" id="WP_378614965.1">
    <property type="nucleotide sequence ID" value="NZ_JBHSAX010000019.1"/>
</dbReference>
<reference evidence="5" key="1">
    <citation type="journal article" date="2019" name="Int. J. Syst. Evol. Microbiol.">
        <title>The Global Catalogue of Microorganisms (GCM) 10K type strain sequencing project: providing services to taxonomists for standard genome sequencing and annotation.</title>
        <authorList>
            <consortium name="The Broad Institute Genomics Platform"/>
            <consortium name="The Broad Institute Genome Sequencing Center for Infectious Disease"/>
            <person name="Wu L."/>
            <person name="Ma J."/>
        </authorList>
    </citation>
    <scope>NUCLEOTIDE SEQUENCE [LARGE SCALE GENOMIC DNA]</scope>
    <source>
        <strain evidence="5">CGMCC 4.7330</strain>
    </source>
</reference>
<keyword evidence="1 4" id="KW-0489">Methyltransferase</keyword>
<dbReference type="EMBL" id="JBHSAX010000019">
    <property type="protein sequence ID" value="MFC3965213.1"/>
    <property type="molecule type" value="Genomic_DNA"/>
</dbReference>
<sequence length="191" mass="21853">MSPRSDPEFFDAMFRADPDPWRFDTDWYEIRKRTLLTAVLPAPRYRNALEPGCANGHLTRALAERCDHVTATDIAPRALELARARCRDLPHVTLHEWAFGAPWQWTEPFDLVVLSEVAYYQPAPALTDTIADLGVHLDPGTTVLAAHWRHPEPDHHLDGDRAHHVILTTLPHHRIAHYRDDDVVIDVLTTR</sequence>
<keyword evidence="2 4" id="KW-0808">Transferase</keyword>
<evidence type="ECO:0000256" key="2">
    <source>
        <dbReference type="ARBA" id="ARBA00022679"/>
    </source>
</evidence>
<proteinExistence type="predicted"/>
<dbReference type="GO" id="GO:0102208">
    <property type="term" value="F:2-polyprenyl-6-hydroxyphenol methylase activity"/>
    <property type="evidence" value="ECO:0007669"/>
    <property type="project" value="UniProtKB-EC"/>
</dbReference>
<keyword evidence="3" id="KW-0949">S-adenosyl-L-methionine</keyword>
<dbReference type="CDD" id="cd02440">
    <property type="entry name" value="AdoMet_MTases"/>
    <property type="match status" value="1"/>
</dbReference>
<dbReference type="PANTHER" id="PTHR43464:SF19">
    <property type="entry name" value="UBIQUINONE BIOSYNTHESIS O-METHYLTRANSFERASE, MITOCHONDRIAL"/>
    <property type="match status" value="1"/>
</dbReference>
<evidence type="ECO:0000256" key="3">
    <source>
        <dbReference type="ARBA" id="ARBA00022691"/>
    </source>
</evidence>
<dbReference type="InterPro" id="IPR008715">
    <property type="entry name" value="SAM-MeTfrase_NodS-like"/>
</dbReference>
<protein>
    <submittedName>
        <fullName evidence="4">Class I SAM-dependent methyltransferase</fullName>
        <ecNumber evidence="4">2.1.1.222</ecNumber>
        <ecNumber evidence="4">2.1.1.64</ecNumber>
    </submittedName>
</protein>
<dbReference type="Pfam" id="PF05401">
    <property type="entry name" value="NodS"/>
    <property type="match status" value="1"/>
</dbReference>
<gene>
    <name evidence="4" type="ORF">ACFO0B_24770</name>
</gene>
<evidence type="ECO:0000256" key="1">
    <source>
        <dbReference type="ARBA" id="ARBA00022603"/>
    </source>
</evidence>
<name>A0ABV8DZ21_9NOCA</name>
<dbReference type="PANTHER" id="PTHR43464">
    <property type="entry name" value="METHYLTRANSFERASE"/>
    <property type="match status" value="1"/>
</dbReference>
<comment type="caution">
    <text evidence="4">The sequence shown here is derived from an EMBL/GenBank/DDBJ whole genome shotgun (WGS) entry which is preliminary data.</text>
</comment>
<dbReference type="EC" id="2.1.1.222" evidence="4"/>
<dbReference type="GO" id="GO:0061542">
    <property type="term" value="F:3-demethylubiquinol 3-O-methyltransferase activity"/>
    <property type="evidence" value="ECO:0007669"/>
    <property type="project" value="UniProtKB-EC"/>
</dbReference>
<dbReference type="GO" id="GO:0032259">
    <property type="term" value="P:methylation"/>
    <property type="evidence" value="ECO:0007669"/>
    <property type="project" value="UniProtKB-KW"/>
</dbReference>
<dbReference type="SUPFAM" id="SSF53335">
    <property type="entry name" value="S-adenosyl-L-methionine-dependent methyltransferases"/>
    <property type="match status" value="1"/>
</dbReference>
<dbReference type="InterPro" id="IPR029063">
    <property type="entry name" value="SAM-dependent_MTases_sf"/>
</dbReference>
<dbReference type="EC" id="2.1.1.64" evidence="4"/>